<dbReference type="EC" id="2.7.6.3" evidence="3"/>
<feature type="domain" description="7,8-dihydro-6-hydroxymethylpterin-pyrophosphokinase" evidence="13">
    <location>
        <begin position="112"/>
        <end position="123"/>
    </location>
</feature>
<evidence type="ECO:0000256" key="3">
    <source>
        <dbReference type="ARBA" id="ARBA00013253"/>
    </source>
</evidence>
<evidence type="ECO:0000313" key="15">
    <source>
        <dbReference type="Proteomes" id="UP000237925"/>
    </source>
</evidence>
<dbReference type="GO" id="GO:0046656">
    <property type="term" value="P:folic acid biosynthetic process"/>
    <property type="evidence" value="ECO:0007669"/>
    <property type="project" value="UniProtKB-KW"/>
</dbReference>
<dbReference type="RefSeq" id="WP_106685540.1">
    <property type="nucleotide sequence ID" value="NZ_CP027667.1"/>
</dbReference>
<dbReference type="GO" id="GO:0016301">
    <property type="term" value="F:kinase activity"/>
    <property type="evidence" value="ECO:0007669"/>
    <property type="project" value="UniProtKB-KW"/>
</dbReference>
<evidence type="ECO:0000256" key="11">
    <source>
        <dbReference type="ARBA" id="ARBA00029766"/>
    </source>
</evidence>
<dbReference type="EMBL" id="CP027667">
    <property type="protein sequence ID" value="AVO51153.1"/>
    <property type="molecule type" value="Genomic_DNA"/>
</dbReference>
<dbReference type="GO" id="GO:0046654">
    <property type="term" value="P:tetrahydrofolate biosynthetic process"/>
    <property type="evidence" value="ECO:0007669"/>
    <property type="project" value="UniProtKB-UniPathway"/>
</dbReference>
<proteinExistence type="inferred from homology"/>
<dbReference type="UniPathway" id="UPA00077">
    <property type="reaction ID" value="UER00155"/>
</dbReference>
<evidence type="ECO:0000256" key="6">
    <source>
        <dbReference type="ARBA" id="ARBA00022741"/>
    </source>
</evidence>
<keyword evidence="5" id="KW-0808">Transferase</keyword>
<dbReference type="Pfam" id="PF01288">
    <property type="entry name" value="HPPK"/>
    <property type="match status" value="1"/>
</dbReference>
<name>A0A2R3QHB1_9BURK</name>
<protein>
    <recommendedName>
        <fullName evidence="4">2-amino-4-hydroxy-6-hydroxymethyldihydropteridine pyrophosphokinase</fullName>
        <ecNumber evidence="3">2.7.6.3</ecNumber>
    </recommendedName>
    <alternativeName>
        <fullName evidence="11">6-hydroxymethyl-7,8-dihydropterin pyrophosphokinase</fullName>
    </alternativeName>
    <alternativeName>
        <fullName evidence="12">7,8-dihydro-6-hydroxymethylpterin-pyrophosphokinase</fullName>
    </alternativeName>
</protein>
<dbReference type="KEGG" id="mela:C6568_14405"/>
<dbReference type="AlphaFoldDB" id="A0A2R3QHB1"/>
<dbReference type="CDD" id="cd00483">
    <property type="entry name" value="HPPK"/>
    <property type="match status" value="1"/>
</dbReference>
<keyword evidence="9" id="KW-0289">Folate biosynthesis</keyword>
<evidence type="ECO:0000256" key="10">
    <source>
        <dbReference type="ARBA" id="ARBA00029409"/>
    </source>
</evidence>
<dbReference type="GO" id="GO:0003848">
    <property type="term" value="F:2-amino-4-hydroxy-6-hydroxymethyldihydropteridine diphosphokinase activity"/>
    <property type="evidence" value="ECO:0007669"/>
    <property type="project" value="UniProtKB-EC"/>
</dbReference>
<evidence type="ECO:0000256" key="12">
    <source>
        <dbReference type="ARBA" id="ARBA00033413"/>
    </source>
</evidence>
<organism evidence="14 15">
    <name type="scientific">Melaminivora suipulveris</name>
    <dbReference type="NCBI Taxonomy" id="2109913"/>
    <lineage>
        <taxon>Bacteria</taxon>
        <taxon>Pseudomonadati</taxon>
        <taxon>Pseudomonadota</taxon>
        <taxon>Betaproteobacteria</taxon>
        <taxon>Burkholderiales</taxon>
        <taxon>Comamonadaceae</taxon>
        <taxon>Melaminivora</taxon>
    </lineage>
</organism>
<dbReference type="Gene3D" id="3.30.70.560">
    <property type="entry name" value="7,8-Dihydro-6-hydroxymethylpterin-pyrophosphokinase HPPK"/>
    <property type="match status" value="1"/>
</dbReference>
<dbReference type="InterPro" id="IPR000550">
    <property type="entry name" value="Hppk"/>
</dbReference>
<dbReference type="SUPFAM" id="SSF55083">
    <property type="entry name" value="6-hydroxymethyl-7,8-dihydropterin pyrophosphokinase, HPPK"/>
    <property type="match status" value="1"/>
</dbReference>
<reference evidence="14 15" key="1">
    <citation type="submission" date="2018-03" db="EMBL/GenBank/DDBJ databases">
        <title>Genome sequencing of Melaminivora sp.</title>
        <authorList>
            <person name="Kim S.-J."/>
            <person name="Heo J."/>
            <person name="Ahn J.-H."/>
            <person name="Kwon S.-W."/>
        </authorList>
    </citation>
    <scope>NUCLEOTIDE SEQUENCE [LARGE SCALE GENOMIC DNA]</scope>
    <source>
        <strain evidence="14 15">SC2-9</strain>
    </source>
</reference>
<evidence type="ECO:0000256" key="9">
    <source>
        <dbReference type="ARBA" id="ARBA00022909"/>
    </source>
</evidence>
<evidence type="ECO:0000256" key="1">
    <source>
        <dbReference type="ARBA" id="ARBA00005051"/>
    </source>
</evidence>
<dbReference type="PANTHER" id="PTHR43071">
    <property type="entry name" value="2-AMINO-4-HYDROXY-6-HYDROXYMETHYLDIHYDROPTERIDINE PYROPHOSPHOKINASE"/>
    <property type="match status" value="1"/>
</dbReference>
<evidence type="ECO:0000256" key="4">
    <source>
        <dbReference type="ARBA" id="ARBA00016218"/>
    </source>
</evidence>
<dbReference type="PANTHER" id="PTHR43071:SF1">
    <property type="entry name" value="2-AMINO-4-HYDROXY-6-HYDROXYMETHYLDIHYDROPTERIDINE PYROPHOSPHOKINASE"/>
    <property type="match status" value="1"/>
</dbReference>
<comment type="function">
    <text evidence="10">Catalyzes the transfer of pyrophosphate from adenosine triphosphate (ATP) to 6-hydroxymethyl-7,8-dihydropterin, an enzymatic step in folate biosynthesis pathway.</text>
</comment>
<evidence type="ECO:0000259" key="13">
    <source>
        <dbReference type="PROSITE" id="PS00794"/>
    </source>
</evidence>
<evidence type="ECO:0000256" key="2">
    <source>
        <dbReference type="ARBA" id="ARBA00005810"/>
    </source>
</evidence>
<dbReference type="OrthoDB" id="9808041at2"/>
<keyword evidence="15" id="KW-1185">Reference proteome</keyword>
<gene>
    <name evidence="14" type="primary">folK</name>
    <name evidence="14" type="ORF">C6568_14405</name>
</gene>
<evidence type="ECO:0000256" key="7">
    <source>
        <dbReference type="ARBA" id="ARBA00022777"/>
    </source>
</evidence>
<comment type="similarity">
    <text evidence="2">Belongs to the HPPK family.</text>
</comment>
<evidence type="ECO:0000256" key="5">
    <source>
        <dbReference type="ARBA" id="ARBA00022679"/>
    </source>
</evidence>
<evidence type="ECO:0000313" key="14">
    <source>
        <dbReference type="EMBL" id="AVO51153.1"/>
    </source>
</evidence>
<dbReference type="NCBIfam" id="TIGR01498">
    <property type="entry name" value="folK"/>
    <property type="match status" value="1"/>
</dbReference>
<evidence type="ECO:0000256" key="8">
    <source>
        <dbReference type="ARBA" id="ARBA00022840"/>
    </source>
</evidence>
<keyword evidence="8" id="KW-0067">ATP-binding</keyword>
<accession>A0A2R3QHB1</accession>
<sequence length="187" mass="19889">MATAPATQKTRVEYALAVTADSAPTGVRACIGLGANLGEARAALQRAVRSIAALPDTRVLQVSSLYRSAPVDASGPDYLNAVVCVRTRLPALALLHALQAIETAAGRERPWRNAPRTLDLDLLLYGDERHDTPELTVPHPRMHERAFVLLPLAELAPGRVGPQQLAAVAAQVIECLAPAPQWLDASA</sequence>
<dbReference type="InterPro" id="IPR035907">
    <property type="entry name" value="Hppk_sf"/>
</dbReference>
<comment type="pathway">
    <text evidence="1">Cofactor biosynthesis; tetrahydrofolate biosynthesis; 2-amino-4-hydroxy-6-hydroxymethyl-7,8-dihydropteridine diphosphate from 7,8-dihydroneopterin triphosphate: step 4/4.</text>
</comment>
<dbReference type="GO" id="GO:0005524">
    <property type="term" value="F:ATP binding"/>
    <property type="evidence" value="ECO:0007669"/>
    <property type="project" value="UniProtKB-KW"/>
</dbReference>
<dbReference type="Proteomes" id="UP000237925">
    <property type="component" value="Chromosome"/>
</dbReference>
<keyword evidence="6" id="KW-0547">Nucleotide-binding</keyword>
<keyword evidence="7 14" id="KW-0418">Kinase</keyword>
<dbReference type="PROSITE" id="PS00794">
    <property type="entry name" value="HPPK"/>
    <property type="match status" value="1"/>
</dbReference>